<keyword evidence="3 5" id="KW-1133">Transmembrane helix</keyword>
<feature type="transmembrane region" description="Helical" evidence="5">
    <location>
        <begin position="206"/>
        <end position="224"/>
    </location>
</feature>
<dbReference type="Pfam" id="PF04932">
    <property type="entry name" value="Wzy_C"/>
    <property type="match status" value="1"/>
</dbReference>
<dbReference type="InterPro" id="IPR051533">
    <property type="entry name" value="WaaL-like"/>
</dbReference>
<feature type="transmembrane region" description="Helical" evidence="5">
    <location>
        <begin position="160"/>
        <end position="179"/>
    </location>
</feature>
<sequence length="461" mass="51967">MPNNKLMHQDSIQTPHSTQVQWIFVLSAALLCFAPLMRGGRMYPALMIIETLSILLLVIVLWYPHHKKHVPLLAWLFIIIGTAIPLIYLIPMPLNVWQQLPGRALYVESLEILQAAGVTTHYLTLSVIPSRTLTSLLGLLPVIAIFIATLQLPKLYIIRLVYIFLAVATFQASIGLIQYGSGAEWAFWWQITDSNNAVGTYPNRDHFSALMELAIPIALGLTAYNFRNKKHDKEHREQRVNQTLVFFTISLVLILAGIFARSRTGVALVMLALLLSSVIFARHIGGKRALGFGAAITVIALGIATNIGLIPVLNRFAVDPLEDLRWEIFAQTWEATKQFFPWGSGPGTFQSVFMAFQPLEVHNFVNHAHNDYLELLLEIGIFGIALIMLFLMLYLKGWIQLYKRRNSSEAWGYFYFIQISAGISLLLLLLHGVTDFNFHTPANTIFFAFLGGVFLFNSKRQ</sequence>
<dbReference type="PANTHER" id="PTHR37422:SF13">
    <property type="entry name" value="LIPOPOLYSACCHARIDE BIOSYNTHESIS PROTEIN PA4999-RELATED"/>
    <property type="match status" value="1"/>
</dbReference>
<evidence type="ECO:0000259" key="6">
    <source>
        <dbReference type="Pfam" id="PF04932"/>
    </source>
</evidence>
<gene>
    <name evidence="7" type="ORF">L2Y54_20720</name>
</gene>
<evidence type="ECO:0000256" key="1">
    <source>
        <dbReference type="ARBA" id="ARBA00004141"/>
    </source>
</evidence>
<feature type="transmembrane region" description="Helical" evidence="5">
    <location>
        <begin position="70"/>
        <end position="90"/>
    </location>
</feature>
<feature type="domain" description="O-antigen ligase-related" evidence="6">
    <location>
        <begin position="250"/>
        <end position="387"/>
    </location>
</feature>
<keyword evidence="4 5" id="KW-0472">Membrane</keyword>
<feature type="transmembrane region" description="Helical" evidence="5">
    <location>
        <begin position="379"/>
        <end position="399"/>
    </location>
</feature>
<protein>
    <submittedName>
        <fullName evidence="7">O-antigen ligase family protein</fullName>
    </submittedName>
</protein>
<dbReference type="InterPro" id="IPR007016">
    <property type="entry name" value="O-antigen_ligase-rel_domated"/>
</dbReference>
<evidence type="ECO:0000256" key="3">
    <source>
        <dbReference type="ARBA" id="ARBA00022989"/>
    </source>
</evidence>
<evidence type="ECO:0000313" key="8">
    <source>
        <dbReference type="Proteomes" id="UP001054801"/>
    </source>
</evidence>
<keyword evidence="2 5" id="KW-0812">Transmembrane</keyword>
<feature type="transmembrane region" description="Helical" evidence="5">
    <location>
        <begin position="436"/>
        <end position="456"/>
    </location>
</feature>
<dbReference type="GO" id="GO:0016874">
    <property type="term" value="F:ligase activity"/>
    <property type="evidence" value="ECO:0007669"/>
    <property type="project" value="UniProtKB-KW"/>
</dbReference>
<dbReference type="EMBL" id="CP091244">
    <property type="protein sequence ID" value="UJS24327.1"/>
    <property type="molecule type" value="Genomic_DNA"/>
</dbReference>
<dbReference type="Proteomes" id="UP001054801">
    <property type="component" value="Chromosome"/>
</dbReference>
<dbReference type="RefSeq" id="WP_236498747.1">
    <property type="nucleotide sequence ID" value="NZ_CP091244.1"/>
</dbReference>
<feature type="transmembrane region" description="Helical" evidence="5">
    <location>
        <begin position="266"/>
        <end position="285"/>
    </location>
</feature>
<feature type="transmembrane region" description="Helical" evidence="5">
    <location>
        <begin position="244"/>
        <end position="260"/>
    </location>
</feature>
<feature type="transmembrane region" description="Helical" evidence="5">
    <location>
        <begin position="133"/>
        <end position="153"/>
    </location>
</feature>
<evidence type="ECO:0000256" key="2">
    <source>
        <dbReference type="ARBA" id="ARBA00022692"/>
    </source>
</evidence>
<feature type="transmembrane region" description="Helical" evidence="5">
    <location>
        <begin position="411"/>
        <end position="430"/>
    </location>
</feature>
<dbReference type="PANTHER" id="PTHR37422">
    <property type="entry name" value="TEICHURONIC ACID BIOSYNTHESIS PROTEIN TUAE"/>
    <property type="match status" value="1"/>
</dbReference>
<keyword evidence="8" id="KW-1185">Reference proteome</keyword>
<organism evidence="7 8">
    <name type="scientific">Thiothrix winogradskyi</name>
    <dbReference type="NCBI Taxonomy" id="96472"/>
    <lineage>
        <taxon>Bacteria</taxon>
        <taxon>Pseudomonadati</taxon>
        <taxon>Pseudomonadota</taxon>
        <taxon>Gammaproteobacteria</taxon>
        <taxon>Thiotrichales</taxon>
        <taxon>Thiotrichaceae</taxon>
        <taxon>Thiothrix</taxon>
    </lineage>
</organism>
<accession>A0ABY3SZE6</accession>
<feature type="transmembrane region" description="Helical" evidence="5">
    <location>
        <begin position="43"/>
        <end position="63"/>
    </location>
</feature>
<evidence type="ECO:0000256" key="5">
    <source>
        <dbReference type="SAM" id="Phobius"/>
    </source>
</evidence>
<evidence type="ECO:0000313" key="7">
    <source>
        <dbReference type="EMBL" id="UJS24327.1"/>
    </source>
</evidence>
<comment type="subcellular location">
    <subcellularLocation>
        <location evidence="1">Membrane</location>
        <topology evidence="1">Multi-pass membrane protein</topology>
    </subcellularLocation>
</comment>
<feature type="transmembrane region" description="Helical" evidence="5">
    <location>
        <begin position="20"/>
        <end position="37"/>
    </location>
</feature>
<evidence type="ECO:0000256" key="4">
    <source>
        <dbReference type="ARBA" id="ARBA00023136"/>
    </source>
</evidence>
<name>A0ABY3SZE6_9GAMM</name>
<keyword evidence="7" id="KW-0436">Ligase</keyword>
<reference evidence="7" key="1">
    <citation type="journal article" date="2022" name="Microorganisms">
        <title>Two New Species of Filamentous Sulfur Bacteria of the Genus Thiothrix, Thiothrix winogradskyi sp. nov. and 'Candidatus Thiothrix sulfatifontis' sp. nov.</title>
        <authorList>
            <person name="Ravin N.V."/>
            <person name="Rossetti S."/>
            <person name="Beletsky A.V."/>
            <person name="Kadnikov V.V."/>
            <person name="Rudenko T.S."/>
            <person name="Smolyakov D.D."/>
            <person name="Moskvitina M.I."/>
            <person name="Gureeva M.V."/>
            <person name="Mardanov A.V."/>
            <person name="Grabovich M.Y."/>
        </authorList>
    </citation>
    <scope>NUCLEOTIDE SEQUENCE</scope>
    <source>
        <strain evidence="7">CT3</strain>
    </source>
</reference>
<feature type="transmembrane region" description="Helical" evidence="5">
    <location>
        <begin position="292"/>
        <end position="313"/>
    </location>
</feature>
<proteinExistence type="predicted"/>